<dbReference type="EMBL" id="BFEA01000009">
    <property type="protein sequence ID" value="GBG60164.1"/>
    <property type="molecule type" value="Genomic_DNA"/>
</dbReference>
<accession>A0A388JQS8</accession>
<feature type="compositionally biased region" description="Gly residues" evidence="1">
    <location>
        <begin position="360"/>
        <end position="371"/>
    </location>
</feature>
<dbReference type="SUPFAM" id="SSF50630">
    <property type="entry name" value="Acid proteases"/>
    <property type="match status" value="1"/>
</dbReference>
<dbReference type="InterPro" id="IPR012337">
    <property type="entry name" value="RNaseH-like_sf"/>
</dbReference>
<feature type="compositionally biased region" description="Gly residues" evidence="1">
    <location>
        <begin position="292"/>
        <end position="309"/>
    </location>
</feature>
<proteinExistence type="predicted"/>
<dbReference type="Pfam" id="PF05699">
    <property type="entry name" value="Dimer_Tnp_hAT"/>
    <property type="match status" value="1"/>
</dbReference>
<feature type="region of interest" description="Disordered" evidence="1">
    <location>
        <begin position="870"/>
        <end position="914"/>
    </location>
</feature>
<feature type="domain" description="HAT C-terminal dimerisation" evidence="2">
    <location>
        <begin position="774"/>
        <end position="841"/>
    </location>
</feature>
<feature type="region of interest" description="Disordered" evidence="1">
    <location>
        <begin position="262"/>
        <end position="391"/>
    </location>
</feature>
<evidence type="ECO:0000259" key="2">
    <source>
        <dbReference type="Pfam" id="PF05699"/>
    </source>
</evidence>
<feature type="compositionally biased region" description="Gly residues" evidence="1">
    <location>
        <begin position="316"/>
        <end position="343"/>
    </location>
</feature>
<dbReference type="SUPFAM" id="SSF53098">
    <property type="entry name" value="Ribonuclease H-like"/>
    <property type="match status" value="1"/>
</dbReference>
<feature type="region of interest" description="Disordered" evidence="1">
    <location>
        <begin position="1119"/>
        <end position="1177"/>
    </location>
</feature>
<keyword evidence="4" id="KW-1185">Reference proteome</keyword>
<gene>
    <name evidence="3" type="ORF">CBR_g3408</name>
</gene>
<dbReference type="Gramene" id="GBG60164">
    <property type="protein sequence ID" value="GBG60164"/>
    <property type="gene ID" value="CBR_g3408"/>
</dbReference>
<dbReference type="Gene3D" id="2.40.70.10">
    <property type="entry name" value="Acid Proteases"/>
    <property type="match status" value="1"/>
</dbReference>
<feature type="compositionally biased region" description="Acidic residues" evidence="1">
    <location>
        <begin position="870"/>
        <end position="886"/>
    </location>
</feature>
<name>A0A388JQS8_CHABU</name>
<comment type="caution">
    <text evidence="3">The sequence shown here is derived from an EMBL/GenBank/DDBJ whole genome shotgun (WGS) entry which is preliminary data.</text>
</comment>
<sequence>MLARFKLSALVVENRAGIVVQSCGIMKKKWTKICCRKGTRRCPLWEWSREGSPEHEILSIWTSHTPDGRFVRNNARIINNNLSLASSRLKQPSDGVQGFQGQLRAQGPIYHRVGALAVGEGERPRFAQLYLHNPHRLDDTIDQRVDFLNLPAHTSDAELHRMRRMLKRFHELLQQRNNYVKDFMTTADLPSGALNGRKLVINPDAMPEEEHRRRYNRPTGLQEVCVLMADDLLPRELEIRLHAPLPGERAAIVVPEYGIEGEGVGGDGGRDGVGGDGGGDGVGGDRVRDGGDGVGDGGGDGVGGGGVGDGVEDGVGDGGDGVADGGGDGGGGDGVGDGGGNEVGGDRVGDGGGDGEGDGGGDGVGDGGGDGVRGDGGGDRQMRRSRRSVEYKLNRRASPVVHSYRQYSCFHRTTVTFFGGMASGSARRRGDPLPPFVPAPQHKQDELKRGHVVWEWVERGQEWGKSGGGNFLIRCRLCGDIFTGSRSRGVEHFTKQKTYCPRRTEEILYGLQRVGVVLRDALSRRLASEYADRVEGVMAADDLRHYMEAEGGGEEEDTRPGTPSRAGGRMHRSLEGQMVATQVGGRSAWTTIWMQIVSVVAGHEAALNLRVFRTRHPVLCRDDDFWSGVRTVMDVMGPVYMFLRDVDRDGSSPTGLWDLESILRRKLRSLQLSDFDRDAVMTIVRDRCAMMRQPAHAAAYLLDPRRRDISLLEDRSRSAVQLALEHFVRIVGRWDTKAMEDLWEALWTFHSDDPRYWPKDAQHWWDPFATADANKMHPSTWWGLHGGQQPILQSIARAVVGMWSTASPCERNWATHDFVHTKLRNRLSAHSVEKLVFIHWNLQLLSASKRRDSRYVDIWADQVEEEEVVLDEDDAIPADVPEEEAEAIERRNRKKEGRNRDGKGKAPALDSEDSEDGIFDDLVWMHQGIRNEAEAQTGAGMILPEDQHDLLDEWGGHDPHDDFDAYVGGTMHTVVSMRKRVGGGVDMEELLARDMRTEEEEAMQDPTWTQEVPVSMSPRTLVQSCEQRVEERVDPGAPSTLQHEPLEWRHRPRVEQRVEQTLDRTVHSTADDRSECKVELRVEKRAEQRVERRVDERVEQRMDQRMRDVVEVTVDVTLDQAGDRGREESASGRPGDCHSGESVIRDDVTCGRTNQRLHRGGAAGDRPSLDGIRRDRGDKAEPVGEIIWDQRRGRGPQANFILENDGRDRVNATTRLGTTGRRINRNTVMEEVVGSSEPQAESEAEEPEKVYGKPREEEPADKVTAAKKKFRYQIPILSLPEIDDTISKLLGTMVSVSFQTMLQASPRLLKGLRQLLTRRRVEIGNNPELPEGEREEEVPQEVANLQRSRGDFEDLEKAFADIRLSLPDREGGEVMRSPPGTKLSFHALPVGKLKIQIGNHHTDALVDGGAEITLIRKDFATITGCTVNKEVTRSIRGDDMKIPFTGYVTKCAVKAGVRESIWSFQRMTVMEEMDHDIILGRPWCANVEMIGMHLHDGSYMVDIEDPVTGRGELI</sequence>
<dbReference type="OrthoDB" id="2272314at2759"/>
<feature type="compositionally biased region" description="Basic and acidic residues" evidence="1">
    <location>
        <begin position="1247"/>
        <end position="1261"/>
    </location>
</feature>
<evidence type="ECO:0000313" key="3">
    <source>
        <dbReference type="EMBL" id="GBG60164.1"/>
    </source>
</evidence>
<protein>
    <recommendedName>
        <fullName evidence="2">HAT C-terminal dimerisation domain-containing protein</fullName>
    </recommendedName>
</protein>
<reference evidence="3 4" key="1">
    <citation type="journal article" date="2018" name="Cell">
        <title>The Chara Genome: Secondary Complexity and Implications for Plant Terrestrialization.</title>
        <authorList>
            <person name="Nishiyama T."/>
            <person name="Sakayama H."/>
            <person name="Vries J.D."/>
            <person name="Buschmann H."/>
            <person name="Saint-Marcoux D."/>
            <person name="Ullrich K.K."/>
            <person name="Haas F.B."/>
            <person name="Vanderstraeten L."/>
            <person name="Becker D."/>
            <person name="Lang D."/>
            <person name="Vosolsobe S."/>
            <person name="Rombauts S."/>
            <person name="Wilhelmsson P.K.I."/>
            <person name="Janitza P."/>
            <person name="Kern R."/>
            <person name="Heyl A."/>
            <person name="Rumpler F."/>
            <person name="Villalobos L.I.A.C."/>
            <person name="Clay J.M."/>
            <person name="Skokan R."/>
            <person name="Toyoda A."/>
            <person name="Suzuki Y."/>
            <person name="Kagoshima H."/>
            <person name="Schijlen E."/>
            <person name="Tajeshwar N."/>
            <person name="Catarino B."/>
            <person name="Hetherington A.J."/>
            <person name="Saltykova A."/>
            <person name="Bonnot C."/>
            <person name="Breuninger H."/>
            <person name="Symeonidi A."/>
            <person name="Radhakrishnan G.V."/>
            <person name="Van Nieuwerburgh F."/>
            <person name="Deforce D."/>
            <person name="Chang C."/>
            <person name="Karol K.G."/>
            <person name="Hedrich R."/>
            <person name="Ulvskov P."/>
            <person name="Glockner G."/>
            <person name="Delwiche C.F."/>
            <person name="Petrasek J."/>
            <person name="Van de Peer Y."/>
            <person name="Friml J."/>
            <person name="Beilby M."/>
            <person name="Dolan L."/>
            <person name="Kohara Y."/>
            <person name="Sugano S."/>
            <person name="Fujiyama A."/>
            <person name="Delaux P.-M."/>
            <person name="Quint M."/>
            <person name="TheiBen G."/>
            <person name="Hagemann M."/>
            <person name="Harholt J."/>
            <person name="Dunand C."/>
            <person name="Zachgo S."/>
            <person name="Langdale J."/>
            <person name="Maumus F."/>
            <person name="Straeten D.V.D."/>
            <person name="Gould S.B."/>
            <person name="Rensing S.A."/>
        </authorList>
    </citation>
    <scope>NUCLEOTIDE SEQUENCE [LARGE SCALE GENOMIC DNA]</scope>
    <source>
        <strain evidence="3 4">S276</strain>
    </source>
</reference>
<feature type="region of interest" description="Disordered" evidence="1">
    <location>
        <begin position="1231"/>
        <end position="1262"/>
    </location>
</feature>
<organism evidence="3 4">
    <name type="scientific">Chara braunii</name>
    <name type="common">Braun's stonewort</name>
    <dbReference type="NCBI Taxonomy" id="69332"/>
    <lineage>
        <taxon>Eukaryota</taxon>
        <taxon>Viridiplantae</taxon>
        <taxon>Streptophyta</taxon>
        <taxon>Charophyceae</taxon>
        <taxon>Charales</taxon>
        <taxon>Characeae</taxon>
        <taxon>Chara</taxon>
    </lineage>
</organism>
<feature type="compositionally biased region" description="Basic and acidic residues" evidence="1">
    <location>
        <begin position="372"/>
        <end position="391"/>
    </location>
</feature>
<dbReference type="InterPro" id="IPR008906">
    <property type="entry name" value="HATC_C_dom"/>
</dbReference>
<feature type="region of interest" description="Disordered" evidence="1">
    <location>
        <begin position="549"/>
        <end position="569"/>
    </location>
</feature>
<evidence type="ECO:0000313" key="4">
    <source>
        <dbReference type="Proteomes" id="UP000265515"/>
    </source>
</evidence>
<dbReference type="GO" id="GO:0046983">
    <property type="term" value="F:protein dimerization activity"/>
    <property type="evidence" value="ECO:0007669"/>
    <property type="project" value="InterPro"/>
</dbReference>
<dbReference type="CDD" id="cd00303">
    <property type="entry name" value="retropepsin_like"/>
    <property type="match status" value="1"/>
</dbReference>
<dbReference type="InterPro" id="IPR021109">
    <property type="entry name" value="Peptidase_aspartic_dom_sf"/>
</dbReference>
<feature type="compositionally biased region" description="Basic and acidic residues" evidence="1">
    <location>
        <begin position="1121"/>
        <end position="1149"/>
    </location>
</feature>
<dbReference type="Proteomes" id="UP000265515">
    <property type="component" value="Unassembled WGS sequence"/>
</dbReference>
<evidence type="ECO:0000256" key="1">
    <source>
        <dbReference type="SAM" id="MobiDB-lite"/>
    </source>
</evidence>
<feature type="compositionally biased region" description="Gly residues" evidence="1">
    <location>
        <begin position="262"/>
        <end position="282"/>
    </location>
</feature>
<feature type="compositionally biased region" description="Basic and acidic residues" evidence="1">
    <location>
        <begin position="1167"/>
        <end position="1177"/>
    </location>
</feature>